<name>A0A1L0CJV8_9ASCO</name>
<keyword evidence="6" id="KW-0808">Transferase</keyword>
<keyword evidence="8" id="KW-0256">Endoplasmic reticulum</keyword>
<dbReference type="Gene3D" id="3.40.1180.10">
    <property type="entry name" value="Decaprenyl diphosphate synthase-like"/>
    <property type="match status" value="1"/>
</dbReference>
<evidence type="ECO:0000313" key="14">
    <source>
        <dbReference type="Proteomes" id="UP000183365"/>
    </source>
</evidence>
<keyword evidence="14" id="KW-1185">Reference proteome</keyword>
<keyword evidence="11" id="KW-0472">Membrane</keyword>
<keyword evidence="7" id="KW-0812">Transmembrane</keyword>
<organism evidence="13 14">
    <name type="scientific">Hanseniaspora guilliermondii</name>
    <dbReference type="NCBI Taxonomy" id="56406"/>
    <lineage>
        <taxon>Eukaryota</taxon>
        <taxon>Fungi</taxon>
        <taxon>Dikarya</taxon>
        <taxon>Ascomycota</taxon>
        <taxon>Saccharomycotina</taxon>
        <taxon>Saccharomycetes</taxon>
        <taxon>Saccharomycodales</taxon>
        <taxon>Saccharomycodaceae</taxon>
        <taxon>Hanseniaspora</taxon>
    </lineage>
</organism>
<dbReference type="AlphaFoldDB" id="A0A1L0CJV8"/>
<keyword evidence="9" id="KW-0460">Magnesium</keyword>
<evidence type="ECO:0000256" key="1">
    <source>
        <dbReference type="ARBA" id="ARBA00001946"/>
    </source>
</evidence>
<dbReference type="InterPro" id="IPR036424">
    <property type="entry name" value="UPP_synth-like_sf"/>
</dbReference>
<dbReference type="Proteomes" id="UP000183365">
    <property type="component" value="Unassembled WGS sequence"/>
</dbReference>
<dbReference type="SUPFAM" id="SSF64005">
    <property type="entry name" value="Undecaprenyl diphosphate synthase"/>
    <property type="match status" value="1"/>
</dbReference>
<evidence type="ECO:0000256" key="3">
    <source>
        <dbReference type="ARBA" id="ARBA00004922"/>
    </source>
</evidence>
<accession>A0A1L0CJV8</accession>
<dbReference type="OrthoDB" id="19639at2759"/>
<dbReference type="GO" id="GO:0045547">
    <property type="term" value="F:ditrans,polycis-polyprenyl diphosphate synthase [(2E,6E)-farnesyl diphosphate specific] activity"/>
    <property type="evidence" value="ECO:0007669"/>
    <property type="project" value="UniProtKB-EC"/>
</dbReference>
<evidence type="ECO:0000313" key="13">
    <source>
        <dbReference type="EMBL" id="SGZ38641.1"/>
    </source>
</evidence>
<dbReference type="PANTHER" id="PTHR21528">
    <property type="entry name" value="DEHYDRODOLICHYL DIPHOSPHATE SYNTHASE COMPLEX SUBUNIT NUS1"/>
    <property type="match status" value="1"/>
</dbReference>
<evidence type="ECO:0000256" key="10">
    <source>
        <dbReference type="ARBA" id="ARBA00022989"/>
    </source>
</evidence>
<dbReference type="UniPathway" id="UPA00378"/>
<reference evidence="14" key="1">
    <citation type="submission" date="2016-11" db="EMBL/GenBank/DDBJ databases">
        <authorList>
            <person name="Guldener U."/>
        </authorList>
    </citation>
    <scope>NUCLEOTIDE SEQUENCE [LARGE SCALE GENOMIC DNA]</scope>
</reference>
<dbReference type="GO" id="GO:0005811">
    <property type="term" value="C:lipid droplet"/>
    <property type="evidence" value="ECO:0007669"/>
    <property type="project" value="EnsemblFungi"/>
</dbReference>
<comment type="catalytic activity">
    <reaction evidence="12">
        <text>n isopentenyl diphosphate + (2E,6E)-farnesyl diphosphate = a di-trans,poly-cis-polyprenyl diphosphate + n diphosphate</text>
        <dbReference type="Rhea" id="RHEA:53008"/>
        <dbReference type="Rhea" id="RHEA-COMP:19494"/>
        <dbReference type="ChEBI" id="CHEBI:33019"/>
        <dbReference type="ChEBI" id="CHEBI:128769"/>
        <dbReference type="ChEBI" id="CHEBI:136960"/>
        <dbReference type="ChEBI" id="CHEBI:175763"/>
        <dbReference type="EC" id="2.5.1.87"/>
    </reaction>
</comment>
<evidence type="ECO:0000256" key="11">
    <source>
        <dbReference type="ARBA" id="ARBA00023136"/>
    </source>
</evidence>
<evidence type="ECO:0000256" key="9">
    <source>
        <dbReference type="ARBA" id="ARBA00022842"/>
    </source>
</evidence>
<sequence length="381" mass="43454">MTDLEDNNVIAETQELLNSEDGSYSTSANLASKRTDYNPLNVKPEVSKQVPCLTNTKYIVKNVMQSQKENINPSIFKDNGKVNIGDGNRKSINDFISVEFYRLNKTIFDFLMKLLLALIFCNFSVFRYFQYNYNCVKLKFYSLLYNPADSPQLIRNDVASLLKIPKRLAAILEYKPEEEVCGGVLGLMEDASDLVAWSLSAGIKHLTLYDYDGLLKDDVNLLRKIIYSKLCKYFGGQNPPKFAVRIPHKGKVYYNLPTSSSIFEETSSDKKVSIEIVLLSVTDGRQTIVELTKSLAELHKEDKISEDDITMKLVDTELKQLVGEEPDLLLYFGPNLDLQGFPPWHIRLTELFWEHDNNNVSYTVFIRGLKQFSTCKVNVGK</sequence>
<dbReference type="GO" id="GO:0043048">
    <property type="term" value="P:dolichyl monophosphate biosynthetic process"/>
    <property type="evidence" value="ECO:0007669"/>
    <property type="project" value="EnsemblFungi"/>
</dbReference>
<keyword evidence="10" id="KW-1133">Transmembrane helix</keyword>
<protein>
    <recommendedName>
        <fullName evidence="5">ditrans,polycis-polyprenyl diphosphate synthase [(2E,6E)-farnesyldiphosphate specific]</fullName>
        <ecNumber evidence="5">2.5.1.87</ecNumber>
    </recommendedName>
</protein>
<dbReference type="GO" id="GO:0005789">
    <property type="term" value="C:endoplasmic reticulum membrane"/>
    <property type="evidence" value="ECO:0007669"/>
    <property type="project" value="UniProtKB-SubCell"/>
</dbReference>
<dbReference type="PANTHER" id="PTHR21528:SF0">
    <property type="entry name" value="DEHYDRODOLICHYL DIPHOSPHATE SYNTHASE COMPLEX SUBUNIT NUS1"/>
    <property type="match status" value="1"/>
</dbReference>
<dbReference type="InterPro" id="IPR038887">
    <property type="entry name" value="Nus1/NgBR"/>
</dbReference>
<evidence type="ECO:0000256" key="7">
    <source>
        <dbReference type="ARBA" id="ARBA00022692"/>
    </source>
</evidence>
<proteinExistence type="inferred from homology"/>
<dbReference type="GO" id="GO:1904423">
    <property type="term" value="C:dehydrodolichyl diphosphate synthase complex"/>
    <property type="evidence" value="ECO:0007669"/>
    <property type="project" value="EnsemblFungi"/>
</dbReference>
<evidence type="ECO:0000256" key="2">
    <source>
        <dbReference type="ARBA" id="ARBA00004586"/>
    </source>
</evidence>
<comment type="pathway">
    <text evidence="3">Protein modification; protein glycosylation.</text>
</comment>
<gene>
    <name evidence="13" type="ORF">HGUI_00841</name>
</gene>
<comment type="subcellular location">
    <subcellularLocation>
        <location evidence="2">Endoplasmic reticulum membrane</location>
    </subcellularLocation>
</comment>
<evidence type="ECO:0000256" key="5">
    <source>
        <dbReference type="ARBA" id="ARBA00012596"/>
    </source>
</evidence>
<comment type="cofactor">
    <cofactor evidence="1">
        <name>Mg(2+)</name>
        <dbReference type="ChEBI" id="CHEBI:18420"/>
    </cofactor>
</comment>
<dbReference type="VEuPathDB" id="FungiDB:HGUI_00841"/>
<evidence type="ECO:0000256" key="4">
    <source>
        <dbReference type="ARBA" id="ARBA00005432"/>
    </source>
</evidence>
<dbReference type="EC" id="2.5.1.87" evidence="5"/>
<evidence type="ECO:0000256" key="8">
    <source>
        <dbReference type="ARBA" id="ARBA00022824"/>
    </source>
</evidence>
<comment type="similarity">
    <text evidence="4">Belongs to the UPP synthase family.</text>
</comment>
<dbReference type="EMBL" id="FQNF01000010">
    <property type="protein sequence ID" value="SGZ38641.1"/>
    <property type="molecule type" value="Genomic_DNA"/>
</dbReference>
<evidence type="ECO:0000256" key="6">
    <source>
        <dbReference type="ARBA" id="ARBA00022679"/>
    </source>
</evidence>
<evidence type="ECO:0000256" key="12">
    <source>
        <dbReference type="ARBA" id="ARBA00047353"/>
    </source>
</evidence>